<dbReference type="PANTHER" id="PTHR21043:SF0">
    <property type="entry name" value="MITOCHONDRIAL ASSEMBLY OF RIBOSOMAL LARGE SUBUNIT PROTEIN 1"/>
    <property type="match status" value="1"/>
</dbReference>
<proteinExistence type="inferred from homology"/>
<dbReference type="GO" id="GO:0005737">
    <property type="term" value="C:cytoplasm"/>
    <property type="evidence" value="ECO:0007669"/>
    <property type="project" value="UniProtKB-SubCell"/>
</dbReference>
<dbReference type="Proteomes" id="UP000317093">
    <property type="component" value="Chromosome"/>
</dbReference>
<dbReference type="OrthoDB" id="9793681at2"/>
<evidence type="ECO:0000313" key="4">
    <source>
        <dbReference type="Proteomes" id="UP000317093"/>
    </source>
</evidence>
<comment type="function">
    <text evidence="2">Functions as a ribosomal silencing factor. Interacts with ribosomal protein uL14 (rplN), blocking formation of intersubunit bridge B8. Prevents association of the 30S and 50S ribosomal subunits and the formation of functional ribosomes, thus repressing translation.</text>
</comment>
<dbReference type="AlphaFoldDB" id="A0A518B8E2"/>
<dbReference type="SUPFAM" id="SSF81301">
    <property type="entry name" value="Nucleotidyltransferase"/>
    <property type="match status" value="1"/>
</dbReference>
<organism evidence="3 4">
    <name type="scientific">Kolteria novifilia</name>
    <dbReference type="NCBI Taxonomy" id="2527975"/>
    <lineage>
        <taxon>Bacteria</taxon>
        <taxon>Pseudomonadati</taxon>
        <taxon>Planctomycetota</taxon>
        <taxon>Planctomycetia</taxon>
        <taxon>Kolteriales</taxon>
        <taxon>Kolteriaceae</taxon>
        <taxon>Kolteria</taxon>
    </lineage>
</organism>
<sequence>MNATGGTIISTETHPRSQTFVEARERAILSARTAHDNRARDITILEMKGLVDWVDYLVIATGNSRRQIITIADRIEEALKEVGDVRRGIEGYELGNWIILDYGDIVVHVFNEEKREYYQLEHLWADAEHIPWQAPKADTESLD</sequence>
<comment type="subcellular location">
    <subcellularLocation>
        <location evidence="2">Cytoplasm</location>
    </subcellularLocation>
</comment>
<dbReference type="InterPro" id="IPR004394">
    <property type="entry name" value="Iojap/RsfS/C7orf30"/>
</dbReference>
<dbReference type="EMBL" id="CP036279">
    <property type="protein sequence ID" value="QDU63248.1"/>
    <property type="molecule type" value="Genomic_DNA"/>
</dbReference>
<keyword evidence="4" id="KW-1185">Reference proteome</keyword>
<evidence type="ECO:0000313" key="3">
    <source>
        <dbReference type="EMBL" id="QDU63248.1"/>
    </source>
</evidence>
<reference evidence="3 4" key="1">
    <citation type="submission" date="2019-02" db="EMBL/GenBank/DDBJ databases">
        <title>Deep-cultivation of Planctomycetes and their phenomic and genomic characterization uncovers novel biology.</title>
        <authorList>
            <person name="Wiegand S."/>
            <person name="Jogler M."/>
            <person name="Boedeker C."/>
            <person name="Pinto D."/>
            <person name="Vollmers J."/>
            <person name="Rivas-Marin E."/>
            <person name="Kohn T."/>
            <person name="Peeters S.H."/>
            <person name="Heuer A."/>
            <person name="Rast P."/>
            <person name="Oberbeckmann S."/>
            <person name="Bunk B."/>
            <person name="Jeske O."/>
            <person name="Meyerdierks A."/>
            <person name="Storesund J.E."/>
            <person name="Kallscheuer N."/>
            <person name="Luecker S."/>
            <person name="Lage O.M."/>
            <person name="Pohl T."/>
            <person name="Merkel B.J."/>
            <person name="Hornburger P."/>
            <person name="Mueller R.-W."/>
            <person name="Bruemmer F."/>
            <person name="Labrenz M."/>
            <person name="Spormann A.M."/>
            <person name="Op den Camp H."/>
            <person name="Overmann J."/>
            <person name="Amann R."/>
            <person name="Jetten M.S.M."/>
            <person name="Mascher T."/>
            <person name="Medema M.H."/>
            <person name="Devos D.P."/>
            <person name="Kaster A.-K."/>
            <person name="Ovreas L."/>
            <person name="Rohde M."/>
            <person name="Galperin M.Y."/>
            <person name="Jogler C."/>
        </authorList>
    </citation>
    <scope>NUCLEOTIDE SEQUENCE [LARGE SCALE GENOMIC DNA]</scope>
    <source>
        <strain evidence="3 4">Pan216</strain>
    </source>
</reference>
<dbReference type="GO" id="GO:0090071">
    <property type="term" value="P:negative regulation of ribosome biogenesis"/>
    <property type="evidence" value="ECO:0007669"/>
    <property type="project" value="UniProtKB-UniRule"/>
</dbReference>
<dbReference type="Gene3D" id="3.30.460.10">
    <property type="entry name" value="Beta Polymerase, domain 2"/>
    <property type="match status" value="1"/>
</dbReference>
<name>A0A518B8E2_9BACT</name>
<keyword evidence="2" id="KW-0678">Repressor</keyword>
<comment type="similarity">
    <text evidence="1 2">Belongs to the Iojap/RsfS family.</text>
</comment>
<dbReference type="HAMAP" id="MF_01477">
    <property type="entry name" value="Iojap_RsfS"/>
    <property type="match status" value="1"/>
</dbReference>
<comment type="subunit">
    <text evidence="2">Interacts with ribosomal protein uL14 (rplN).</text>
</comment>
<dbReference type="GO" id="GO:0017148">
    <property type="term" value="P:negative regulation of translation"/>
    <property type="evidence" value="ECO:0007669"/>
    <property type="project" value="UniProtKB-UniRule"/>
</dbReference>
<dbReference type="GO" id="GO:0043023">
    <property type="term" value="F:ribosomal large subunit binding"/>
    <property type="evidence" value="ECO:0007669"/>
    <property type="project" value="TreeGrafter"/>
</dbReference>
<accession>A0A518B8E2</accession>
<gene>
    <name evidence="2 3" type="primary">rsfS</name>
    <name evidence="3" type="ORF">Pan216_41260</name>
</gene>
<keyword evidence="2" id="KW-0963">Cytoplasm</keyword>
<dbReference type="GO" id="GO:0042256">
    <property type="term" value="P:cytosolic ribosome assembly"/>
    <property type="evidence" value="ECO:0007669"/>
    <property type="project" value="UniProtKB-UniRule"/>
</dbReference>
<dbReference type="RefSeq" id="WP_145260563.1">
    <property type="nucleotide sequence ID" value="NZ_CP036279.1"/>
</dbReference>
<evidence type="ECO:0000256" key="2">
    <source>
        <dbReference type="HAMAP-Rule" id="MF_01477"/>
    </source>
</evidence>
<dbReference type="Pfam" id="PF02410">
    <property type="entry name" value="RsfS"/>
    <property type="match status" value="1"/>
</dbReference>
<evidence type="ECO:0000256" key="1">
    <source>
        <dbReference type="ARBA" id="ARBA00010574"/>
    </source>
</evidence>
<dbReference type="InterPro" id="IPR043519">
    <property type="entry name" value="NT_sf"/>
</dbReference>
<keyword evidence="2" id="KW-0810">Translation regulation</keyword>
<dbReference type="NCBIfam" id="TIGR00090">
    <property type="entry name" value="rsfS_iojap_ybeB"/>
    <property type="match status" value="1"/>
</dbReference>
<dbReference type="PANTHER" id="PTHR21043">
    <property type="entry name" value="IOJAP SUPERFAMILY ORTHOLOG"/>
    <property type="match status" value="1"/>
</dbReference>
<protein>
    <recommendedName>
        <fullName evidence="2">Ribosomal silencing factor RsfS</fullName>
    </recommendedName>
</protein>
<dbReference type="KEGG" id="knv:Pan216_41260"/>